<sequence length="172" mass="19144">DCPAQYAQPILSQLMSRQTKNQNAATLLVSSLRHLSRFQDAQLLLPHCFNVAQLGADKDFQQSAEYKRITSCPLSIVVNSVQELVRLLLAHIAFQLLRSLLDLLPNLCAGHREEYELLSVTGTDWSPLLLVIGLCQSLRGVRAPLGNRHRLVTAPLGDWSVLVTKRSTHSPQ</sequence>
<proteinExistence type="predicted"/>
<dbReference type="AlphaFoldDB" id="A0A2N5TQE7"/>
<protein>
    <submittedName>
        <fullName evidence="1">Uncharacterized protein</fullName>
    </submittedName>
</protein>
<accession>A0A2N5TQE7</accession>
<dbReference type="EMBL" id="PGCJ01000475">
    <property type="protein sequence ID" value="PLW27694.1"/>
    <property type="molecule type" value="Genomic_DNA"/>
</dbReference>
<comment type="caution">
    <text evidence="1">The sequence shown here is derived from an EMBL/GenBank/DDBJ whole genome shotgun (WGS) entry which is preliminary data.</text>
</comment>
<evidence type="ECO:0000313" key="1">
    <source>
        <dbReference type="EMBL" id="PLW27694.1"/>
    </source>
</evidence>
<evidence type="ECO:0000313" key="2">
    <source>
        <dbReference type="Proteomes" id="UP000235388"/>
    </source>
</evidence>
<name>A0A2N5TQE7_9BASI</name>
<dbReference type="Proteomes" id="UP000235388">
    <property type="component" value="Unassembled WGS sequence"/>
</dbReference>
<keyword evidence="2" id="KW-1185">Reference proteome</keyword>
<feature type="non-terminal residue" evidence="1">
    <location>
        <position position="1"/>
    </location>
</feature>
<gene>
    <name evidence="1" type="ORF">PCANC_24795</name>
</gene>
<organism evidence="1 2">
    <name type="scientific">Puccinia coronata f. sp. avenae</name>
    <dbReference type="NCBI Taxonomy" id="200324"/>
    <lineage>
        <taxon>Eukaryota</taxon>
        <taxon>Fungi</taxon>
        <taxon>Dikarya</taxon>
        <taxon>Basidiomycota</taxon>
        <taxon>Pucciniomycotina</taxon>
        <taxon>Pucciniomycetes</taxon>
        <taxon>Pucciniales</taxon>
        <taxon>Pucciniaceae</taxon>
        <taxon>Puccinia</taxon>
    </lineage>
</organism>
<reference evidence="1 2" key="1">
    <citation type="submission" date="2017-11" db="EMBL/GenBank/DDBJ databases">
        <title>De novo assembly and phasing of dikaryotic genomes from two isolates of Puccinia coronata f. sp. avenae, the causal agent of oat crown rust.</title>
        <authorList>
            <person name="Miller M.E."/>
            <person name="Zhang Y."/>
            <person name="Omidvar V."/>
            <person name="Sperschneider J."/>
            <person name="Schwessinger B."/>
            <person name="Raley C."/>
            <person name="Palmer J.M."/>
            <person name="Garnica D."/>
            <person name="Upadhyaya N."/>
            <person name="Rathjen J."/>
            <person name="Taylor J.M."/>
            <person name="Park R.F."/>
            <person name="Dodds P.N."/>
            <person name="Hirsch C.D."/>
            <person name="Kianian S.F."/>
            <person name="Figueroa M."/>
        </authorList>
    </citation>
    <scope>NUCLEOTIDE SEQUENCE [LARGE SCALE GENOMIC DNA]</scope>
    <source>
        <strain evidence="1">12NC29</strain>
    </source>
</reference>